<sequence length="48" mass="5525">MTKFYQLAERPQRSDFQALGVQACSWNWRSPFIPGRIGIVAVKTGRTR</sequence>
<organism evidence="1">
    <name type="scientific">marine sediment metagenome</name>
    <dbReference type="NCBI Taxonomy" id="412755"/>
    <lineage>
        <taxon>unclassified sequences</taxon>
        <taxon>metagenomes</taxon>
        <taxon>ecological metagenomes</taxon>
    </lineage>
</organism>
<reference evidence="1" key="1">
    <citation type="journal article" date="2015" name="Nature">
        <title>Complex archaea that bridge the gap between prokaryotes and eukaryotes.</title>
        <authorList>
            <person name="Spang A."/>
            <person name="Saw J.H."/>
            <person name="Jorgensen S.L."/>
            <person name="Zaremba-Niedzwiedzka K."/>
            <person name="Martijn J."/>
            <person name="Lind A.E."/>
            <person name="van Eijk R."/>
            <person name="Schleper C."/>
            <person name="Guy L."/>
            <person name="Ettema T.J."/>
        </authorList>
    </citation>
    <scope>NUCLEOTIDE SEQUENCE</scope>
</reference>
<gene>
    <name evidence="1" type="ORF">LCGC14_2696480</name>
</gene>
<accession>A0A0F9C8R9</accession>
<comment type="caution">
    <text evidence="1">The sequence shown here is derived from an EMBL/GenBank/DDBJ whole genome shotgun (WGS) entry which is preliminary data.</text>
</comment>
<protein>
    <submittedName>
        <fullName evidence="1">Uncharacterized protein</fullName>
    </submittedName>
</protein>
<proteinExistence type="predicted"/>
<dbReference type="EMBL" id="LAZR01047926">
    <property type="protein sequence ID" value="KKK93081.1"/>
    <property type="molecule type" value="Genomic_DNA"/>
</dbReference>
<feature type="non-terminal residue" evidence="1">
    <location>
        <position position="48"/>
    </location>
</feature>
<dbReference type="AlphaFoldDB" id="A0A0F9C8R9"/>
<name>A0A0F9C8R9_9ZZZZ</name>
<evidence type="ECO:0000313" key="1">
    <source>
        <dbReference type="EMBL" id="KKK93081.1"/>
    </source>
</evidence>